<dbReference type="SUPFAM" id="SSF53474">
    <property type="entry name" value="alpha/beta-Hydrolases"/>
    <property type="match status" value="1"/>
</dbReference>
<dbReference type="Pfam" id="PF02897">
    <property type="entry name" value="Peptidase_S9_N"/>
    <property type="match status" value="1"/>
</dbReference>
<dbReference type="Gene3D" id="2.60.120.650">
    <property type="entry name" value="Cupin"/>
    <property type="match status" value="1"/>
</dbReference>
<dbReference type="PRINTS" id="PR00862">
    <property type="entry name" value="PROLIGOPTASE"/>
</dbReference>
<feature type="region of interest" description="Disordered" evidence="8">
    <location>
        <begin position="1473"/>
        <end position="1516"/>
    </location>
</feature>
<dbReference type="SMART" id="SM00558">
    <property type="entry name" value="JmjC"/>
    <property type="match status" value="1"/>
</dbReference>
<feature type="compositionally biased region" description="Low complexity" evidence="8">
    <location>
        <begin position="1501"/>
        <end position="1516"/>
    </location>
</feature>
<gene>
    <name evidence="10" type="ORF">WJX84_007913</name>
</gene>
<dbReference type="SUPFAM" id="SSF50993">
    <property type="entry name" value="Peptidase/esterase 'gauge' domain"/>
    <property type="match status" value="1"/>
</dbReference>
<comment type="function">
    <text evidence="7">Serine peptidase whose precise substrate specificity remains unclear. Does not cleave peptides after a arginine or lysine residue. Regulates trans-Golgi network morphology and sorting by regulating the membrane binding of the AP-1 complex. May play a role in the regulation of synaptic vesicle exocytosis.</text>
</comment>
<comment type="similarity">
    <text evidence="1">Belongs to the peptidase S9A family.</text>
</comment>
<dbReference type="InterPro" id="IPR003347">
    <property type="entry name" value="JmjC_dom"/>
</dbReference>
<dbReference type="InterPro" id="IPR001375">
    <property type="entry name" value="Peptidase_S9_cat"/>
</dbReference>
<evidence type="ECO:0000256" key="3">
    <source>
        <dbReference type="ARBA" id="ARBA00022801"/>
    </source>
</evidence>
<sequence>MAEPLAGRADDRDAVELQQRFLVTERAHADRRLGKLPDLAHCLTQRAGSEPGKAREVKGSYEYWVESRDAGSVFFRQNMQTGSLPQSILDTELLAETTGGLVCIGEVKVSPCEDLLAFILESGRQEGGGRIKHLQGGVCRPEIQIPGAVSLEWASDGRTVIFTLADKTNRPCQVLMLDIFSHEQAKEIYIENDARFFVQLTQTKDHNLLLVNSNSKTSSEVHVLDAGRPWESQLTCVQPRQEGLEYFVEHHEGWLYILTNQGQPGQEYCLCIVPLARPYCRNWQIVVGERADIAMEDLDMFARGCVLHLRSRGQQQLSLLPHSSLATSFPDSDGLTQQAHGQVPPKVETSPGQALGWDLLLPLLHLPPGEPIAVEAGANADYAATTFRVTTSSLTRPHKQLDLDLCNDTSTSLGTQIPMLAAEQPSAQCTTLWATAVDGVQIPMTVAFPPRRAKQPCSTPALVYAYGAYGQCLDISHAPEYGLLLDHGFIIAFAHVRGDGTLGRRWHTEGSGIHKECSISDLISCVEHLIATGLTTTGRIGLHVTSAGGVLLGNLLNRRPELLGAAVARSPFLDLLHTMANPDAHLTVHEYAEWGNPSTSSQTHDQVKRICPYANLKQPITVPLLISASLDDDRVPFSGTLKWLRRLRLLGRGNEDVALNCQEEGRDLLVSISFLARSKRLDTLDLQLGPRLDMPKKASKGVPPAESKEETLKRICKTCKDIWRFEQQPVDAKLAPGPFVNRDELHLLRLPKHKSKFPAGFQEALSQRGGTSKSCHACQEQHVVLPCQIELCKVSICYRCTVGMAGHIANAEEDKVERFNQGICARCLGLCNCKECMRAGIEATLPPCTAPQQREYAMRLLTSCAPQLQSVLKEEDEAVRAAGFKGGLAEVPERTIPDDRILCNGCGTSLSHLHWACPLAAEPQVTCKKHGTPLQPFRFVDAGRLPDFLEAIEFVRSQWPSISLAPGGLDGKAGADKDSATAAQAESTGQDAKSSKHASKAQPCPVGKAISSYLYQWRLQDNMGLGVPTLVRNVKATFDWSPSCLMRATRDQRTVKTASKPGSSSGGHGSASVDEKADRVKERICDRLQVIQCDKWATKDMPQKQFFDVYQGWNPDTPGENLKVKDFPPQGLFQRVMPRHNKDFMRQLPFAELTHLHGPLNLHAHYPEGSIKPDLGPKSYIATGRPEEGKGGDSVTRLHVDLSDAVNITLHVQRGPQEAPTTVRCGSQAADAKKDPRWGGAGSVWSIWARSDVPVLQAWLRKNKRLFTYAGRGMTTFELFEPICHQVFMLTAAHLEKLKADTGVEPWTFEQHEGEAVIIPAGCPHQVRNLRPATKVAVDFVAPDSMPVAFRLRQVRAGVARREIADNARCGIFEPTHELEFQDVLQVPSMVQRTICWALDVLQDSQAAQHAASLHPAKPTEKPQAPDQKPEGGGEAASIQQPALEPAALNEATNWPRHNQAAAVSHCIVSQAAPSGCPPPAAAGNGDFTAHLPGLDPAPKPAKSQGGQPQQGPAVAAAELPQGQLLPMPTRSAAKAMLESLSSGLPAGVGTTVDQSLVAHFQDLVANCARATAASKETAQKISSEAERAQARVERSIGMGQRSIGHEPIYLLLLLILASDPAWVQREDACIQGGPDGILPQPAI</sequence>
<comment type="caution">
    <text evidence="10">The sequence shown here is derived from an EMBL/GenBank/DDBJ whole genome shotgun (WGS) entry which is preliminary data.</text>
</comment>
<dbReference type="Pfam" id="PF00326">
    <property type="entry name" value="Peptidase_S9"/>
    <property type="match status" value="1"/>
</dbReference>
<evidence type="ECO:0000256" key="2">
    <source>
        <dbReference type="ARBA" id="ARBA00022670"/>
    </source>
</evidence>
<protein>
    <recommendedName>
        <fullName evidence="5">Prolyl endopeptidase-like</fullName>
    </recommendedName>
    <alternativeName>
        <fullName evidence="6">Prolylendopeptidase-like</fullName>
    </alternativeName>
</protein>
<feature type="domain" description="JmjC" evidence="9">
    <location>
        <begin position="1155"/>
        <end position="1357"/>
    </location>
</feature>
<dbReference type="InterPro" id="IPR023302">
    <property type="entry name" value="Pept_S9A_N"/>
</dbReference>
<dbReference type="InterPro" id="IPR051543">
    <property type="entry name" value="Serine_Peptidase_S9A"/>
</dbReference>
<evidence type="ECO:0000256" key="4">
    <source>
        <dbReference type="ARBA" id="ARBA00022825"/>
    </source>
</evidence>
<accession>A0AAW1T504</accession>
<dbReference type="SUPFAM" id="SSF51197">
    <property type="entry name" value="Clavaminate synthase-like"/>
    <property type="match status" value="1"/>
</dbReference>
<evidence type="ECO:0000256" key="6">
    <source>
        <dbReference type="ARBA" id="ARBA00042165"/>
    </source>
</evidence>
<keyword evidence="2" id="KW-0645">Protease</keyword>
<dbReference type="InterPro" id="IPR029058">
    <property type="entry name" value="AB_hydrolase_fold"/>
</dbReference>
<dbReference type="PANTHER" id="PTHR11757">
    <property type="entry name" value="PROTEASE FAMILY S9A OLIGOPEPTIDASE"/>
    <property type="match status" value="1"/>
</dbReference>
<dbReference type="Pfam" id="PF02373">
    <property type="entry name" value="JmjC"/>
    <property type="match status" value="1"/>
</dbReference>
<evidence type="ECO:0000259" key="9">
    <source>
        <dbReference type="PROSITE" id="PS51184"/>
    </source>
</evidence>
<evidence type="ECO:0000313" key="11">
    <source>
        <dbReference type="Proteomes" id="UP001485043"/>
    </source>
</evidence>
<reference evidence="10 11" key="1">
    <citation type="journal article" date="2024" name="Nat. Commun.">
        <title>Phylogenomics reveals the evolutionary origins of lichenization in chlorophyte algae.</title>
        <authorList>
            <person name="Puginier C."/>
            <person name="Libourel C."/>
            <person name="Otte J."/>
            <person name="Skaloud P."/>
            <person name="Haon M."/>
            <person name="Grisel S."/>
            <person name="Petersen M."/>
            <person name="Berrin J.G."/>
            <person name="Delaux P.M."/>
            <person name="Dal Grande F."/>
            <person name="Keller J."/>
        </authorList>
    </citation>
    <scope>NUCLEOTIDE SEQUENCE [LARGE SCALE GENOMIC DNA]</scope>
    <source>
        <strain evidence="10 11">SAG 2523</strain>
    </source>
</reference>
<feature type="region of interest" description="Disordered" evidence="8">
    <location>
        <begin position="970"/>
        <end position="1003"/>
    </location>
</feature>
<name>A0AAW1T504_9CHLO</name>
<feature type="region of interest" description="Disordered" evidence="8">
    <location>
        <begin position="1410"/>
        <end position="1439"/>
    </location>
</feature>
<dbReference type="EMBL" id="JALJOV010000393">
    <property type="protein sequence ID" value="KAK9864097.1"/>
    <property type="molecule type" value="Genomic_DNA"/>
</dbReference>
<feature type="region of interest" description="Disordered" evidence="8">
    <location>
        <begin position="1050"/>
        <end position="1076"/>
    </location>
</feature>
<dbReference type="GO" id="GO:0004252">
    <property type="term" value="F:serine-type endopeptidase activity"/>
    <property type="evidence" value="ECO:0007669"/>
    <property type="project" value="InterPro"/>
</dbReference>
<evidence type="ECO:0000256" key="8">
    <source>
        <dbReference type="SAM" id="MobiDB-lite"/>
    </source>
</evidence>
<dbReference type="InterPro" id="IPR002470">
    <property type="entry name" value="Peptidase_S9A"/>
</dbReference>
<keyword evidence="4" id="KW-0720">Serine protease</keyword>
<organism evidence="10 11">
    <name type="scientific">Apatococcus fuscideae</name>
    <dbReference type="NCBI Taxonomy" id="2026836"/>
    <lineage>
        <taxon>Eukaryota</taxon>
        <taxon>Viridiplantae</taxon>
        <taxon>Chlorophyta</taxon>
        <taxon>core chlorophytes</taxon>
        <taxon>Trebouxiophyceae</taxon>
        <taxon>Chlorellales</taxon>
        <taxon>Chlorellaceae</taxon>
        <taxon>Apatococcus</taxon>
    </lineage>
</organism>
<evidence type="ECO:0000313" key="10">
    <source>
        <dbReference type="EMBL" id="KAK9864097.1"/>
    </source>
</evidence>
<dbReference type="Gene3D" id="3.40.50.1820">
    <property type="entry name" value="alpha/beta hydrolase"/>
    <property type="match status" value="1"/>
</dbReference>
<keyword evidence="11" id="KW-1185">Reference proteome</keyword>
<dbReference type="GO" id="GO:0006508">
    <property type="term" value="P:proteolysis"/>
    <property type="evidence" value="ECO:0007669"/>
    <property type="project" value="UniProtKB-KW"/>
</dbReference>
<dbReference type="Proteomes" id="UP001485043">
    <property type="component" value="Unassembled WGS sequence"/>
</dbReference>
<evidence type="ECO:0000256" key="5">
    <source>
        <dbReference type="ARBA" id="ARBA00039290"/>
    </source>
</evidence>
<evidence type="ECO:0000256" key="1">
    <source>
        <dbReference type="ARBA" id="ARBA00005228"/>
    </source>
</evidence>
<dbReference type="PROSITE" id="PS51184">
    <property type="entry name" value="JMJC"/>
    <property type="match status" value="1"/>
</dbReference>
<proteinExistence type="inferred from homology"/>
<keyword evidence="3" id="KW-0378">Hydrolase</keyword>
<evidence type="ECO:0000256" key="7">
    <source>
        <dbReference type="ARBA" id="ARBA00045448"/>
    </source>
</evidence>
<dbReference type="Gene3D" id="2.130.10.120">
    <property type="entry name" value="Prolyl oligopeptidase, N-terminal domain"/>
    <property type="match status" value="2"/>
</dbReference>
<dbReference type="PANTHER" id="PTHR11757:SF19">
    <property type="entry name" value="PROLYL ENDOPEPTIDASE-LIKE"/>
    <property type="match status" value="1"/>
</dbReference>